<accession>A0ABR6WLN1</accession>
<organism evidence="1 2">
    <name type="scientific">Acetobacterium tundrae</name>
    <dbReference type="NCBI Taxonomy" id="132932"/>
    <lineage>
        <taxon>Bacteria</taxon>
        <taxon>Bacillati</taxon>
        <taxon>Bacillota</taxon>
        <taxon>Clostridia</taxon>
        <taxon>Eubacteriales</taxon>
        <taxon>Eubacteriaceae</taxon>
        <taxon>Acetobacterium</taxon>
    </lineage>
</organism>
<evidence type="ECO:0000313" key="1">
    <source>
        <dbReference type="EMBL" id="MBC3797166.1"/>
    </source>
</evidence>
<keyword evidence="2" id="KW-1185">Reference proteome</keyword>
<sequence length="58" mass="7016">MKTKINECLEKNLNLDELAAEAKREYHKKWRAENKEKVKKNNANYWKRLAIKKLKEGE</sequence>
<reference evidence="1 2" key="1">
    <citation type="journal article" date="2020" name="mSystems">
        <title>Defining Genomic and Predicted Metabolic Features of the Acetobacterium Genus.</title>
        <authorList>
            <person name="Ross D.E."/>
            <person name="Marshall C.W."/>
            <person name="Gulliver D."/>
            <person name="May H.D."/>
            <person name="Norman R.S."/>
        </authorList>
    </citation>
    <scope>NUCLEOTIDE SEQUENCE [LARGE SCALE GENOMIC DNA]</scope>
    <source>
        <strain evidence="1 2">DSM 9173</strain>
    </source>
</reference>
<evidence type="ECO:0000313" key="2">
    <source>
        <dbReference type="Proteomes" id="UP000653358"/>
    </source>
</evidence>
<dbReference type="Proteomes" id="UP000653358">
    <property type="component" value="Unassembled WGS sequence"/>
</dbReference>
<name>A0ABR6WLN1_9FIRM</name>
<dbReference type="RefSeq" id="WP_148603087.1">
    <property type="nucleotide sequence ID" value="NZ_RXYB01000005.1"/>
</dbReference>
<protein>
    <submittedName>
        <fullName evidence="1">Phosphatase</fullName>
    </submittedName>
</protein>
<comment type="caution">
    <text evidence="1">The sequence shown here is derived from an EMBL/GenBank/DDBJ whole genome shotgun (WGS) entry which is preliminary data.</text>
</comment>
<gene>
    <name evidence="1" type="ORF">GH807_08905</name>
</gene>
<dbReference type="EMBL" id="WJBB01000009">
    <property type="protein sequence ID" value="MBC3797166.1"/>
    <property type="molecule type" value="Genomic_DNA"/>
</dbReference>
<proteinExistence type="predicted"/>